<evidence type="ECO:0000259" key="8">
    <source>
        <dbReference type="Pfam" id="PF00924"/>
    </source>
</evidence>
<feature type="transmembrane region" description="Helical" evidence="7">
    <location>
        <begin position="12"/>
        <end position="36"/>
    </location>
</feature>
<sequence length="274" mass="30318">MSEIDFQSGELIINIVTAFLALILSVLIGKIMALYLKRSLKEKVAKNHLDIIQKAAYYSIVVITVVFVILPLLGVAPSSLLVAGSILGLVIGFASQSIVGNLISGLFLIFERPIKLGNQVNIDGNVGIVEDISLISTIIRTFDGLYVRIPNEKVFTTTITNYVANVARRFEYVVGIRYSDDADQAIAIIKDLIEENPLALKNPAPAVFVDNLGDNSVNISVKIWAPATDWYSLKTELLWKIKKTLEDNGIEIAFPQRVVWFQNEQKDQLVSDPD</sequence>
<dbReference type="AlphaFoldDB" id="A0A099SXZ9"/>
<dbReference type="Gene3D" id="3.30.70.100">
    <property type="match status" value="1"/>
</dbReference>
<feature type="domain" description="Mechanosensitive ion channel MscS C-terminal" evidence="9">
    <location>
        <begin position="171"/>
        <end position="252"/>
    </location>
</feature>
<dbReference type="GO" id="GO:0005886">
    <property type="term" value="C:plasma membrane"/>
    <property type="evidence" value="ECO:0007669"/>
    <property type="project" value="UniProtKB-SubCell"/>
</dbReference>
<dbReference type="Gene3D" id="1.10.287.1260">
    <property type="match status" value="1"/>
</dbReference>
<dbReference type="SUPFAM" id="SSF50182">
    <property type="entry name" value="Sm-like ribonucleoproteins"/>
    <property type="match status" value="1"/>
</dbReference>
<comment type="subcellular location">
    <subcellularLocation>
        <location evidence="1">Cell membrane</location>
        <topology evidence="1">Multi-pass membrane protein</topology>
    </subcellularLocation>
</comment>
<proteinExistence type="inferred from homology"/>
<comment type="caution">
    <text evidence="10">The sequence shown here is derived from an EMBL/GenBank/DDBJ whole genome shotgun (WGS) entry which is preliminary data.</text>
</comment>
<keyword evidence="3" id="KW-1003">Cell membrane</keyword>
<dbReference type="SUPFAM" id="SSF82861">
    <property type="entry name" value="Mechanosensitive channel protein MscS (YggB), transmembrane region"/>
    <property type="match status" value="1"/>
</dbReference>
<feature type="domain" description="Mechanosensitive ion channel MscS" evidence="8">
    <location>
        <begin position="98"/>
        <end position="163"/>
    </location>
</feature>
<dbReference type="Proteomes" id="UP000029859">
    <property type="component" value="Unassembled WGS sequence"/>
</dbReference>
<dbReference type="InterPro" id="IPR049278">
    <property type="entry name" value="MS_channel_C"/>
</dbReference>
<organism evidence="10 11">
    <name type="scientific">Methanococcoides methylutens</name>
    <dbReference type="NCBI Taxonomy" id="2226"/>
    <lineage>
        <taxon>Archaea</taxon>
        <taxon>Methanobacteriati</taxon>
        <taxon>Methanobacteriota</taxon>
        <taxon>Stenosarchaea group</taxon>
        <taxon>Methanomicrobia</taxon>
        <taxon>Methanosarcinales</taxon>
        <taxon>Methanosarcinaceae</taxon>
        <taxon>Methanococcoides</taxon>
    </lineage>
</organism>
<dbReference type="GO" id="GO:0008381">
    <property type="term" value="F:mechanosensitive monoatomic ion channel activity"/>
    <property type="evidence" value="ECO:0007669"/>
    <property type="project" value="InterPro"/>
</dbReference>
<accession>A0A099SXZ9</accession>
<protein>
    <submittedName>
        <fullName evidence="10">Mechanosensitive ion channel protein MscS</fullName>
    </submittedName>
</protein>
<evidence type="ECO:0000256" key="7">
    <source>
        <dbReference type="SAM" id="Phobius"/>
    </source>
</evidence>
<evidence type="ECO:0000313" key="11">
    <source>
        <dbReference type="Proteomes" id="UP000029859"/>
    </source>
</evidence>
<evidence type="ECO:0000256" key="5">
    <source>
        <dbReference type="ARBA" id="ARBA00022989"/>
    </source>
</evidence>
<dbReference type="InterPro" id="IPR045275">
    <property type="entry name" value="MscS_archaea/bacteria_type"/>
</dbReference>
<evidence type="ECO:0000256" key="4">
    <source>
        <dbReference type="ARBA" id="ARBA00022692"/>
    </source>
</evidence>
<evidence type="ECO:0000259" key="9">
    <source>
        <dbReference type="Pfam" id="PF21082"/>
    </source>
</evidence>
<comment type="similarity">
    <text evidence="2">Belongs to the MscS (TC 1.A.23) family.</text>
</comment>
<dbReference type="InterPro" id="IPR010920">
    <property type="entry name" value="LSM_dom_sf"/>
</dbReference>
<dbReference type="InterPro" id="IPR023408">
    <property type="entry name" value="MscS_beta-dom_sf"/>
</dbReference>
<dbReference type="InterPro" id="IPR011066">
    <property type="entry name" value="MscS_channel_C_sf"/>
</dbReference>
<dbReference type="Gene3D" id="2.30.30.60">
    <property type="match status" value="1"/>
</dbReference>
<dbReference type="InterPro" id="IPR006685">
    <property type="entry name" value="MscS_channel_2nd"/>
</dbReference>
<evidence type="ECO:0000313" key="10">
    <source>
        <dbReference type="EMBL" id="KGK97777.1"/>
    </source>
</evidence>
<feature type="transmembrane region" description="Helical" evidence="7">
    <location>
        <begin position="82"/>
        <end position="110"/>
    </location>
</feature>
<dbReference type="Pfam" id="PF00924">
    <property type="entry name" value="MS_channel_2nd"/>
    <property type="match status" value="1"/>
</dbReference>
<gene>
    <name evidence="10" type="ORF">LI82_08360</name>
</gene>
<dbReference type="SUPFAM" id="SSF82689">
    <property type="entry name" value="Mechanosensitive channel protein MscS (YggB), C-terminal domain"/>
    <property type="match status" value="1"/>
</dbReference>
<dbReference type="PANTHER" id="PTHR30221:SF20">
    <property type="entry name" value="SMALL-CONDUCTANCE MECHANOSENSITIVE CHANNEL"/>
    <property type="match status" value="1"/>
</dbReference>
<keyword evidence="5 7" id="KW-1133">Transmembrane helix</keyword>
<dbReference type="PROSITE" id="PS01246">
    <property type="entry name" value="UPF0003"/>
    <property type="match status" value="1"/>
</dbReference>
<feature type="transmembrane region" description="Helical" evidence="7">
    <location>
        <begin position="56"/>
        <end position="76"/>
    </location>
</feature>
<dbReference type="EMBL" id="JRHO01000014">
    <property type="protein sequence ID" value="KGK97777.1"/>
    <property type="molecule type" value="Genomic_DNA"/>
</dbReference>
<dbReference type="InterPro" id="IPR006686">
    <property type="entry name" value="MscS_channel_CS"/>
</dbReference>
<evidence type="ECO:0000256" key="1">
    <source>
        <dbReference type="ARBA" id="ARBA00004651"/>
    </source>
</evidence>
<keyword evidence="6 7" id="KW-0472">Membrane</keyword>
<evidence type="ECO:0000256" key="3">
    <source>
        <dbReference type="ARBA" id="ARBA00022475"/>
    </source>
</evidence>
<dbReference type="Pfam" id="PF21082">
    <property type="entry name" value="MS_channel_3rd"/>
    <property type="match status" value="1"/>
</dbReference>
<reference evidence="10 11" key="1">
    <citation type="submission" date="2014-09" db="EMBL/GenBank/DDBJ databases">
        <title>Draft genome sequence of an obligately methylotrophic methanogen, Methanococcoides methylutens, isolated from marine sediment.</title>
        <authorList>
            <person name="Guan Y."/>
            <person name="Ngugi D.K."/>
            <person name="Blom J."/>
            <person name="Ali S."/>
            <person name="Ferry J.G."/>
            <person name="Stingl U."/>
        </authorList>
    </citation>
    <scope>NUCLEOTIDE SEQUENCE [LARGE SCALE GENOMIC DNA]</scope>
    <source>
        <strain evidence="10 11">DSM 2657</strain>
    </source>
</reference>
<evidence type="ECO:0000256" key="6">
    <source>
        <dbReference type="ARBA" id="ARBA00023136"/>
    </source>
</evidence>
<keyword evidence="4 7" id="KW-0812">Transmembrane</keyword>
<keyword evidence="11" id="KW-1185">Reference proteome</keyword>
<dbReference type="PANTHER" id="PTHR30221">
    <property type="entry name" value="SMALL-CONDUCTANCE MECHANOSENSITIVE CHANNEL"/>
    <property type="match status" value="1"/>
</dbReference>
<name>A0A099SXZ9_METMT</name>
<dbReference type="InterPro" id="IPR011014">
    <property type="entry name" value="MscS_channel_TM-2"/>
</dbReference>
<evidence type="ECO:0000256" key="2">
    <source>
        <dbReference type="ARBA" id="ARBA00008017"/>
    </source>
</evidence>